<keyword evidence="3 6" id="KW-0812">Transmembrane</keyword>
<dbReference type="Gene3D" id="1.20.1250.20">
    <property type="entry name" value="MFS general substrate transporter like domains"/>
    <property type="match status" value="1"/>
</dbReference>
<name>A0AAN9QIE7_PHACN</name>
<keyword evidence="5 6" id="KW-0472">Membrane</keyword>
<evidence type="ECO:0000256" key="3">
    <source>
        <dbReference type="ARBA" id="ARBA00022692"/>
    </source>
</evidence>
<organism evidence="7 8">
    <name type="scientific">Phaseolus coccineus</name>
    <name type="common">Scarlet runner bean</name>
    <name type="synonym">Phaseolus multiflorus</name>
    <dbReference type="NCBI Taxonomy" id="3886"/>
    <lineage>
        <taxon>Eukaryota</taxon>
        <taxon>Viridiplantae</taxon>
        <taxon>Streptophyta</taxon>
        <taxon>Embryophyta</taxon>
        <taxon>Tracheophyta</taxon>
        <taxon>Spermatophyta</taxon>
        <taxon>Magnoliopsida</taxon>
        <taxon>eudicotyledons</taxon>
        <taxon>Gunneridae</taxon>
        <taxon>Pentapetalae</taxon>
        <taxon>rosids</taxon>
        <taxon>fabids</taxon>
        <taxon>Fabales</taxon>
        <taxon>Fabaceae</taxon>
        <taxon>Papilionoideae</taxon>
        <taxon>50 kb inversion clade</taxon>
        <taxon>NPAAA clade</taxon>
        <taxon>indigoferoid/millettioid clade</taxon>
        <taxon>Phaseoleae</taxon>
        <taxon>Phaseolus</taxon>
    </lineage>
</organism>
<evidence type="ECO:0000313" key="7">
    <source>
        <dbReference type="EMBL" id="KAK7335931.1"/>
    </source>
</evidence>
<dbReference type="Proteomes" id="UP001374584">
    <property type="component" value="Unassembled WGS sequence"/>
</dbReference>
<dbReference type="PROSITE" id="PS01022">
    <property type="entry name" value="PTR2_1"/>
    <property type="match status" value="1"/>
</dbReference>
<feature type="transmembrane region" description="Helical" evidence="6">
    <location>
        <begin position="101"/>
        <end position="120"/>
    </location>
</feature>
<comment type="caution">
    <text evidence="7">The sequence shown here is derived from an EMBL/GenBank/DDBJ whole genome shotgun (WGS) entry which is preliminary data.</text>
</comment>
<reference evidence="7 8" key="1">
    <citation type="submission" date="2024-01" db="EMBL/GenBank/DDBJ databases">
        <title>The genomes of 5 underutilized Papilionoideae crops provide insights into root nodulation and disease resistanc.</title>
        <authorList>
            <person name="Jiang F."/>
        </authorList>
    </citation>
    <scope>NUCLEOTIDE SEQUENCE [LARGE SCALE GENOMIC DNA]</scope>
    <source>
        <strain evidence="7">JINMINGXINNONG_FW02</strain>
        <tissue evidence="7">Leaves</tissue>
    </source>
</reference>
<accession>A0AAN9QIE7</accession>
<feature type="transmembrane region" description="Helical" evidence="6">
    <location>
        <begin position="429"/>
        <end position="452"/>
    </location>
</feature>
<feature type="transmembrane region" description="Helical" evidence="6">
    <location>
        <begin position="602"/>
        <end position="624"/>
    </location>
</feature>
<dbReference type="Pfam" id="PF00854">
    <property type="entry name" value="PTR2"/>
    <property type="match status" value="1"/>
</dbReference>
<dbReference type="CDD" id="cd17416">
    <property type="entry name" value="MFS_NPF1_2"/>
    <property type="match status" value="1"/>
</dbReference>
<dbReference type="InterPro" id="IPR036259">
    <property type="entry name" value="MFS_trans_sf"/>
</dbReference>
<evidence type="ECO:0000256" key="4">
    <source>
        <dbReference type="ARBA" id="ARBA00022989"/>
    </source>
</evidence>
<evidence type="ECO:0000256" key="5">
    <source>
        <dbReference type="ARBA" id="ARBA00023136"/>
    </source>
</evidence>
<feature type="transmembrane region" description="Helical" evidence="6">
    <location>
        <begin position="157"/>
        <end position="181"/>
    </location>
</feature>
<feature type="transmembrane region" description="Helical" evidence="6">
    <location>
        <begin position="275"/>
        <end position="294"/>
    </location>
</feature>
<feature type="transmembrane region" description="Helical" evidence="6">
    <location>
        <begin position="554"/>
        <end position="577"/>
    </location>
</feature>
<feature type="transmembrane region" description="Helical" evidence="6">
    <location>
        <begin position="132"/>
        <end position="151"/>
    </location>
</feature>
<keyword evidence="8" id="KW-1185">Reference proteome</keyword>
<feature type="transmembrane region" description="Helical" evidence="6">
    <location>
        <begin position="472"/>
        <end position="493"/>
    </location>
</feature>
<comment type="similarity">
    <text evidence="2">Belongs to the major facilitator superfamily. Proton-dependent oligopeptide transporter (POT/PTR) (TC 2.A.17) family.</text>
</comment>
<dbReference type="PANTHER" id="PTHR11654">
    <property type="entry name" value="OLIGOPEPTIDE TRANSPORTER-RELATED"/>
    <property type="match status" value="1"/>
</dbReference>
<gene>
    <name evidence="7" type="ORF">VNO80_28072</name>
</gene>
<feature type="transmembrane region" description="Helical" evidence="6">
    <location>
        <begin position="245"/>
        <end position="268"/>
    </location>
</feature>
<dbReference type="GO" id="GO:0006857">
    <property type="term" value="P:oligopeptide transport"/>
    <property type="evidence" value="ECO:0007669"/>
    <property type="project" value="InterPro"/>
</dbReference>
<dbReference type="GO" id="GO:0016020">
    <property type="term" value="C:membrane"/>
    <property type="evidence" value="ECO:0007669"/>
    <property type="project" value="UniProtKB-SubCell"/>
</dbReference>
<evidence type="ECO:0000256" key="2">
    <source>
        <dbReference type="ARBA" id="ARBA00005982"/>
    </source>
</evidence>
<protein>
    <submittedName>
        <fullName evidence="7">Uncharacterized protein</fullName>
    </submittedName>
</protein>
<dbReference type="InterPro" id="IPR018456">
    <property type="entry name" value="PTR2_symporter_CS"/>
</dbReference>
<dbReference type="GO" id="GO:0022857">
    <property type="term" value="F:transmembrane transporter activity"/>
    <property type="evidence" value="ECO:0007669"/>
    <property type="project" value="InterPro"/>
</dbReference>
<evidence type="ECO:0000256" key="6">
    <source>
        <dbReference type="SAM" id="Phobius"/>
    </source>
</evidence>
<proteinExistence type="inferred from homology"/>
<keyword evidence="4 6" id="KW-1133">Transmembrane helix</keyword>
<dbReference type="EMBL" id="JAYMYR010000010">
    <property type="protein sequence ID" value="KAK7335931.1"/>
    <property type="molecule type" value="Genomic_DNA"/>
</dbReference>
<evidence type="ECO:0000313" key="8">
    <source>
        <dbReference type="Proteomes" id="UP001374584"/>
    </source>
</evidence>
<dbReference type="AlphaFoldDB" id="A0AAN9QIE7"/>
<sequence>MRIHSMVLVLLNKDFVCRVPGSKPGSDRKEKAFRLIIFHFVFFPLIQSGWADFRLGYYLGQMWAFMKLSEMEKEMEKSEQDMNPQRKGGFITMPFIIANEALAKVASVGLVPNMVLYLIGEYRMGAVKATKILFLWFAATNFGPVVAAFVADAYLGRFLAIGLGSILSFLGMAVLWLTAMIPEARPCSHSTENCKSATTPQMIILLSCFALISIGGGGISCSLAFGADQLSQKNKTKNQRVLESFISWYIASQTIAVVFSLTGIVYIQDHFGWKLGFGVPAALMLFSTFSFFLISPRYVKHKPHSSLITGFAQVLFVAYKNSKLSFPPKDSTANGVYHHDKDSTLIAPTDKLRFLNKACIIKDREQDIASDGSASNKWNLCTIEQVEELKAIIKVIPIWSTGIMVAVSTSQTSLWLLQAKTMNRHVTSNFQIPAGSFGVFMMFAVCITAGVYDRVILPLASKVRGKPVTVSAKRRIGIGLFFSFLDFVTSAIVESIRRKKAIQEGYIDNPEAVLEMSAMWLIPHNILCGIAEAFNAIGQSEFYYSEFPSSMSSIAASMFSLGSAVGSLVASLILSIVDNITSKGGKQSWVSDNINKGHYDNYYWLLAIMSAVNILYYLVCCWAYGPNAEAASKKEEIGNMIHDPQQEAM</sequence>
<comment type="subcellular location">
    <subcellularLocation>
        <location evidence="1">Membrane</location>
        <topology evidence="1">Multi-pass membrane protein</topology>
    </subcellularLocation>
</comment>
<feature type="transmembrane region" description="Helical" evidence="6">
    <location>
        <begin position="32"/>
        <end position="50"/>
    </location>
</feature>
<evidence type="ECO:0000256" key="1">
    <source>
        <dbReference type="ARBA" id="ARBA00004141"/>
    </source>
</evidence>
<dbReference type="SUPFAM" id="SSF103473">
    <property type="entry name" value="MFS general substrate transporter"/>
    <property type="match status" value="1"/>
</dbReference>
<feature type="transmembrane region" description="Helical" evidence="6">
    <location>
        <begin position="202"/>
        <end position="225"/>
    </location>
</feature>
<dbReference type="InterPro" id="IPR000109">
    <property type="entry name" value="POT_fam"/>
</dbReference>